<proteinExistence type="predicted"/>
<organism evidence="1">
    <name type="scientific">uncultured bacterium</name>
    <name type="common">gcode 4</name>
    <dbReference type="NCBI Taxonomy" id="1234023"/>
    <lineage>
        <taxon>Bacteria</taxon>
        <taxon>environmental samples</taxon>
    </lineage>
</organism>
<reference evidence="1" key="1">
    <citation type="journal article" date="2012" name="Science">
        <title>Fermentation, hydrogen, and sulfur metabolism in multiple uncultivated bacterial phyla.</title>
        <authorList>
            <person name="Wrighton K.C."/>
            <person name="Thomas B.C."/>
            <person name="Sharon I."/>
            <person name="Miller C.S."/>
            <person name="Castelle C.J."/>
            <person name="VerBerkmoes N.C."/>
            <person name="Wilkins M.J."/>
            <person name="Hettich R.L."/>
            <person name="Lipton M.S."/>
            <person name="Williams K.H."/>
            <person name="Long P.E."/>
            <person name="Banfield J.F."/>
        </authorList>
    </citation>
    <scope>NUCLEOTIDE SEQUENCE [LARGE SCALE GENOMIC DNA]</scope>
</reference>
<gene>
    <name evidence="1" type="ORF">ACD_3C00037G0029</name>
</gene>
<comment type="caution">
    <text evidence="1">The sequence shown here is derived from an EMBL/GenBank/DDBJ whole genome shotgun (WGS) entry which is preliminary data.</text>
</comment>
<protein>
    <submittedName>
        <fullName evidence="1">Uncharacterized protein</fullName>
    </submittedName>
</protein>
<dbReference type="AlphaFoldDB" id="K2G0D0"/>
<evidence type="ECO:0000313" key="1">
    <source>
        <dbReference type="EMBL" id="EKE28638.1"/>
    </source>
</evidence>
<accession>K2G0D0</accession>
<name>K2G0D0_9BACT</name>
<sequence>MNTIKQENWLEDIKWNFTVIINEYSDFLQEKVSLEIGGSLERHLQFAIKQQKLIDYIYNHWKYKFELLWILYETLRILELSPQDSYLDIPFNNGALMVNIFKEFAEFEKIIPLSHEVSNSIKTVKSQVGDAIESWLEINEEARILWRIKAQKEKHVSLGNAKFLHEELLAMAKDKEKSWEKCFKAKIITIGNSAIEFTHYPQFVKDALIWINIVWSPVWGSRDNFYFWWMHTDYFIKLLMDASQFDAAKWINKNIKTRCIWINVNDCEFLELIDWENIDSMYELSDSDTQILTTIW</sequence>
<dbReference type="EMBL" id="AMFJ01000311">
    <property type="protein sequence ID" value="EKE28638.1"/>
    <property type="molecule type" value="Genomic_DNA"/>
</dbReference>